<dbReference type="EMBL" id="LAZR01001646">
    <property type="protein sequence ID" value="KKN41457.1"/>
    <property type="molecule type" value="Genomic_DNA"/>
</dbReference>
<sequence>MSPVAVGARNHGQQGGGGGGKLGELPDGVYPIVMRWGLRSFPEGKYKASTKLSLFVEATMDGSIKETVAGQNITERLGAGNGAGIVLSADFKALDEADPGWQLNPGTKAAAFLAEFEKSLGGGDLETTMLAYEGAQVQIRRMRYSGKVGDDEANKPGGPTYPCVLEARAPARPLPTSVSPALAPPAPQPMPPAPPAAPLPFAPLGSPVPAGVQPGPLPPATVPGTRDWARETIMAMLTASNQQPIAMAQVPPEDIMPFLPTLSNDSDKIKVIKCVLSPDFLGTEMGWTYDRQTHVVSNQIPF</sequence>
<dbReference type="AlphaFoldDB" id="A0A0F9QWS8"/>
<gene>
    <name evidence="2" type="ORF">LCGC14_0723280</name>
</gene>
<reference evidence="2" key="1">
    <citation type="journal article" date="2015" name="Nature">
        <title>Complex archaea that bridge the gap between prokaryotes and eukaryotes.</title>
        <authorList>
            <person name="Spang A."/>
            <person name="Saw J.H."/>
            <person name="Jorgensen S.L."/>
            <person name="Zaremba-Niedzwiedzka K."/>
            <person name="Martijn J."/>
            <person name="Lind A.E."/>
            <person name="van Eijk R."/>
            <person name="Schleper C."/>
            <person name="Guy L."/>
            <person name="Ettema T.J."/>
        </authorList>
    </citation>
    <scope>NUCLEOTIDE SEQUENCE</scope>
</reference>
<evidence type="ECO:0000256" key="1">
    <source>
        <dbReference type="SAM" id="MobiDB-lite"/>
    </source>
</evidence>
<feature type="compositionally biased region" description="Gly residues" evidence="1">
    <location>
        <begin position="13"/>
        <end position="22"/>
    </location>
</feature>
<protein>
    <submittedName>
        <fullName evidence="2">Uncharacterized protein</fullName>
    </submittedName>
</protein>
<name>A0A0F9QWS8_9ZZZZ</name>
<feature type="compositionally biased region" description="Pro residues" evidence="1">
    <location>
        <begin position="182"/>
        <end position="201"/>
    </location>
</feature>
<evidence type="ECO:0000313" key="2">
    <source>
        <dbReference type="EMBL" id="KKN41457.1"/>
    </source>
</evidence>
<proteinExistence type="predicted"/>
<feature type="region of interest" description="Disordered" evidence="1">
    <location>
        <begin position="173"/>
        <end position="219"/>
    </location>
</feature>
<feature type="region of interest" description="Disordered" evidence="1">
    <location>
        <begin position="1"/>
        <end position="22"/>
    </location>
</feature>
<comment type="caution">
    <text evidence="2">The sequence shown here is derived from an EMBL/GenBank/DDBJ whole genome shotgun (WGS) entry which is preliminary data.</text>
</comment>
<organism evidence="2">
    <name type="scientific">marine sediment metagenome</name>
    <dbReference type="NCBI Taxonomy" id="412755"/>
    <lineage>
        <taxon>unclassified sequences</taxon>
        <taxon>metagenomes</taxon>
        <taxon>ecological metagenomes</taxon>
    </lineage>
</organism>
<accession>A0A0F9QWS8</accession>